<evidence type="ECO:0000313" key="1">
    <source>
        <dbReference type="EMBL" id="MBD8039842.1"/>
    </source>
</evidence>
<dbReference type="RefSeq" id="WP_022039056.1">
    <property type="nucleotide sequence ID" value="NZ_JACSPP010000010.1"/>
</dbReference>
<dbReference type="PANTHER" id="PTHR33202:SF22">
    <property type="entry name" value="HYDROGEN PEROXIDE SENSITIVE REPRESSOR"/>
    <property type="match status" value="1"/>
</dbReference>
<keyword evidence="2" id="KW-1185">Reference proteome</keyword>
<dbReference type="InterPro" id="IPR002481">
    <property type="entry name" value="FUR"/>
</dbReference>
<comment type="caution">
    <text evidence="1">The sequence shown here is derived from an EMBL/GenBank/DDBJ whole genome shotgun (WGS) entry which is preliminary data.</text>
</comment>
<dbReference type="PANTHER" id="PTHR33202">
    <property type="entry name" value="ZINC UPTAKE REGULATION PROTEIN"/>
    <property type="match status" value="1"/>
</dbReference>
<dbReference type="EMBL" id="JACSPP010000010">
    <property type="protein sequence ID" value="MBD8039842.1"/>
    <property type="molecule type" value="Genomic_DNA"/>
</dbReference>
<protein>
    <submittedName>
        <fullName evidence="1">Transcriptional repressor</fullName>
    </submittedName>
</protein>
<dbReference type="InterPro" id="IPR036390">
    <property type="entry name" value="WH_DNA-bd_sf"/>
</dbReference>
<sequence>MENNQYYIDRLEKKSVKPTSIRLLVFKAMVEAEHPVSLLDLETILETVDKSTIFRTLNTFLAHHLIHDIEDGSGSLKYEICSGENACSIDDMHTHFYCEVCHRTFCFKGIHIPVVNLPEGFDMHSINYMAKGICRDCTRQRRQANKQPI</sequence>
<evidence type="ECO:0000313" key="2">
    <source>
        <dbReference type="Proteomes" id="UP000620874"/>
    </source>
</evidence>
<dbReference type="SUPFAM" id="SSF46785">
    <property type="entry name" value="Winged helix' DNA-binding domain"/>
    <property type="match status" value="1"/>
</dbReference>
<gene>
    <name evidence="1" type="ORF">H9625_05160</name>
</gene>
<name>A0ABR8Y6L1_9BACT</name>
<accession>A0ABR8Y6L1</accession>
<dbReference type="Proteomes" id="UP000620874">
    <property type="component" value="Unassembled WGS sequence"/>
</dbReference>
<dbReference type="Gene3D" id="1.10.10.10">
    <property type="entry name" value="Winged helix-like DNA-binding domain superfamily/Winged helix DNA-binding domain"/>
    <property type="match status" value="1"/>
</dbReference>
<proteinExistence type="predicted"/>
<dbReference type="Pfam" id="PF01475">
    <property type="entry name" value="FUR"/>
    <property type="match status" value="1"/>
</dbReference>
<organism evidence="1 2">
    <name type="scientific">Phocaeicola intestinalis</name>
    <dbReference type="NCBI Taxonomy" id="2762212"/>
    <lineage>
        <taxon>Bacteria</taxon>
        <taxon>Pseudomonadati</taxon>
        <taxon>Bacteroidota</taxon>
        <taxon>Bacteroidia</taxon>
        <taxon>Bacteroidales</taxon>
        <taxon>Bacteroidaceae</taxon>
        <taxon>Phocaeicola</taxon>
    </lineage>
</organism>
<dbReference type="InterPro" id="IPR036388">
    <property type="entry name" value="WH-like_DNA-bd_sf"/>
</dbReference>
<reference evidence="1 2" key="1">
    <citation type="submission" date="2020-08" db="EMBL/GenBank/DDBJ databases">
        <title>A Genomic Blueprint of the Chicken Gut Microbiome.</title>
        <authorList>
            <person name="Gilroy R."/>
            <person name="Ravi A."/>
            <person name="Getino M."/>
            <person name="Pursley I."/>
            <person name="Horton D.L."/>
            <person name="Alikhan N.-F."/>
            <person name="Baker D."/>
            <person name="Gharbi K."/>
            <person name="Hall N."/>
            <person name="Watson M."/>
            <person name="Adriaenssens E.M."/>
            <person name="Foster-Nyarko E."/>
            <person name="Jarju S."/>
            <person name="Secka A."/>
            <person name="Antonio M."/>
            <person name="Oren A."/>
            <person name="Chaudhuri R."/>
            <person name="La Ragione R.M."/>
            <person name="Hildebrand F."/>
            <person name="Pallen M.J."/>
        </authorList>
    </citation>
    <scope>NUCLEOTIDE SEQUENCE [LARGE SCALE GENOMIC DNA]</scope>
    <source>
        <strain evidence="1 2">Sa1CVN1</strain>
    </source>
</reference>